<feature type="transmembrane region" description="Helical" evidence="8">
    <location>
        <begin position="169"/>
        <end position="191"/>
    </location>
</feature>
<feature type="transmembrane region" description="Helical" evidence="8">
    <location>
        <begin position="141"/>
        <end position="163"/>
    </location>
</feature>
<sequence length="410" mass="41343">MTRGGRGATAQTTPRWLVLLLGAYTALVVFTTDVYMPVLPRLEQDFATTAAVAAATLSAVLVGIAGGQVVLGPVSDAVGRRLPLLVGGIAYSVAHVLSAFAPTIEVLLLLRFVTGLAAAACLVVTRAIVADVYPGAAAGRAFATLGAVGSVAPVIAPLLGGLLARVMDWRGMFLVLAGAAVLLVALGARALPETLPRERRIPPRFGPIVSELGAVLAMRPFLAYLAAASAVGAVLFGYIGASSFVLQEGYGLSPQQYSLVFAMNAVGIVAASLTTRQLVSRMGSVRLLALGHTASAAGAGILGLGVGLHSLVVLMVGLFVAIASIGFVIPSVTTLAMAVARNNAGAASGLLGICQFTFGALASPLAGAGGSAWSLVAVVAAGALAGPLLMVMIRRPRSVRSLRDGESSEG</sequence>
<feature type="transmembrane region" description="Helical" evidence="8">
    <location>
        <begin position="221"/>
        <end position="245"/>
    </location>
</feature>
<evidence type="ECO:0000256" key="3">
    <source>
        <dbReference type="ARBA" id="ARBA00022448"/>
    </source>
</evidence>
<evidence type="ECO:0000256" key="5">
    <source>
        <dbReference type="ARBA" id="ARBA00022692"/>
    </source>
</evidence>
<dbReference type="AlphaFoldDB" id="A0AA96F8B8"/>
<dbReference type="CDD" id="cd17320">
    <property type="entry name" value="MFS_MdfA_MDR_like"/>
    <property type="match status" value="1"/>
</dbReference>
<comment type="subcellular location">
    <subcellularLocation>
        <location evidence="1">Cell membrane</location>
        <topology evidence="1">Multi-pass membrane protein</topology>
    </subcellularLocation>
</comment>
<feature type="transmembrane region" description="Helical" evidence="8">
    <location>
        <begin position="372"/>
        <end position="393"/>
    </location>
</feature>
<dbReference type="GO" id="GO:0005886">
    <property type="term" value="C:plasma membrane"/>
    <property type="evidence" value="ECO:0007669"/>
    <property type="project" value="UniProtKB-SubCell"/>
</dbReference>
<evidence type="ECO:0000256" key="4">
    <source>
        <dbReference type="ARBA" id="ARBA00022475"/>
    </source>
</evidence>
<dbReference type="GO" id="GO:1990961">
    <property type="term" value="P:xenobiotic detoxification by transmembrane export across the plasma membrane"/>
    <property type="evidence" value="ECO:0007669"/>
    <property type="project" value="InterPro"/>
</dbReference>
<dbReference type="InterPro" id="IPR005829">
    <property type="entry name" value="Sugar_transporter_CS"/>
</dbReference>
<dbReference type="PROSITE" id="PS50850">
    <property type="entry name" value="MFS"/>
    <property type="match status" value="1"/>
</dbReference>
<feature type="transmembrane region" description="Helical" evidence="8">
    <location>
        <begin position="287"/>
        <end position="306"/>
    </location>
</feature>
<keyword evidence="5 8" id="KW-0812">Transmembrane</keyword>
<dbReference type="Proteomes" id="UP001304125">
    <property type="component" value="Chromosome"/>
</dbReference>
<comment type="similarity">
    <text evidence="2">Belongs to the major facilitator superfamily. Bcr/CmlA family.</text>
</comment>
<keyword evidence="3" id="KW-0813">Transport</keyword>
<dbReference type="InterPro" id="IPR004812">
    <property type="entry name" value="Efflux_drug-R_Bcr/CmlA"/>
</dbReference>
<reference evidence="10 11" key="1">
    <citation type="submission" date="2023-09" db="EMBL/GenBank/DDBJ databases">
        <title>Demequina sp. a novel bacteria isolated from Capsicum annuum.</title>
        <authorList>
            <person name="Humaira Z."/>
            <person name="Lee J."/>
            <person name="Cho D."/>
        </authorList>
    </citation>
    <scope>NUCLEOTIDE SEQUENCE [LARGE SCALE GENOMIC DNA]</scope>
    <source>
        <strain evidence="10 11">OYTSA14</strain>
    </source>
</reference>
<dbReference type="EMBL" id="CP134879">
    <property type="protein sequence ID" value="WNM25638.1"/>
    <property type="molecule type" value="Genomic_DNA"/>
</dbReference>
<proteinExistence type="inferred from homology"/>
<evidence type="ECO:0000256" key="1">
    <source>
        <dbReference type="ARBA" id="ARBA00004651"/>
    </source>
</evidence>
<keyword evidence="7 8" id="KW-0472">Membrane</keyword>
<feature type="transmembrane region" description="Helical" evidence="8">
    <location>
        <begin position="312"/>
        <end position="332"/>
    </location>
</feature>
<evidence type="ECO:0000256" key="8">
    <source>
        <dbReference type="SAM" id="Phobius"/>
    </source>
</evidence>
<dbReference type="Gene3D" id="1.20.1720.10">
    <property type="entry name" value="Multidrug resistance protein D"/>
    <property type="match status" value="1"/>
</dbReference>
<feature type="transmembrane region" description="Helical" evidence="8">
    <location>
        <begin position="107"/>
        <end position="129"/>
    </location>
</feature>
<feature type="transmembrane region" description="Helical" evidence="8">
    <location>
        <begin position="257"/>
        <end position="275"/>
    </location>
</feature>
<gene>
    <name evidence="10" type="ORF">RN606_05675</name>
</gene>
<dbReference type="PROSITE" id="PS00216">
    <property type="entry name" value="SUGAR_TRANSPORT_1"/>
    <property type="match status" value="1"/>
</dbReference>
<feature type="domain" description="Major facilitator superfamily (MFS) profile" evidence="9">
    <location>
        <begin position="17"/>
        <end position="398"/>
    </location>
</feature>
<dbReference type="InterPro" id="IPR011701">
    <property type="entry name" value="MFS"/>
</dbReference>
<evidence type="ECO:0000313" key="11">
    <source>
        <dbReference type="Proteomes" id="UP001304125"/>
    </source>
</evidence>
<dbReference type="Pfam" id="PF07690">
    <property type="entry name" value="MFS_1"/>
    <property type="match status" value="1"/>
</dbReference>
<accession>A0AA96F8B8</accession>
<evidence type="ECO:0000313" key="10">
    <source>
        <dbReference type="EMBL" id="WNM25638.1"/>
    </source>
</evidence>
<dbReference type="PRINTS" id="PR01036">
    <property type="entry name" value="TCRTETB"/>
</dbReference>
<feature type="transmembrane region" description="Helical" evidence="8">
    <location>
        <begin position="82"/>
        <end position="101"/>
    </location>
</feature>
<dbReference type="GO" id="GO:0042910">
    <property type="term" value="F:xenobiotic transmembrane transporter activity"/>
    <property type="evidence" value="ECO:0007669"/>
    <property type="project" value="InterPro"/>
</dbReference>
<name>A0AA96F8B8_9MICO</name>
<feature type="transmembrane region" description="Helical" evidence="8">
    <location>
        <begin position="50"/>
        <end position="70"/>
    </location>
</feature>
<feature type="transmembrane region" description="Helical" evidence="8">
    <location>
        <begin position="344"/>
        <end position="366"/>
    </location>
</feature>
<dbReference type="RefSeq" id="WP_313500896.1">
    <property type="nucleotide sequence ID" value="NZ_CP134879.1"/>
</dbReference>
<evidence type="ECO:0000256" key="6">
    <source>
        <dbReference type="ARBA" id="ARBA00022989"/>
    </source>
</evidence>
<dbReference type="SUPFAM" id="SSF103473">
    <property type="entry name" value="MFS general substrate transporter"/>
    <property type="match status" value="1"/>
</dbReference>
<dbReference type="InterPro" id="IPR036259">
    <property type="entry name" value="MFS_trans_sf"/>
</dbReference>
<dbReference type="NCBIfam" id="TIGR00710">
    <property type="entry name" value="efflux_Bcr_CflA"/>
    <property type="match status" value="1"/>
</dbReference>
<evidence type="ECO:0000259" key="9">
    <source>
        <dbReference type="PROSITE" id="PS50850"/>
    </source>
</evidence>
<keyword evidence="11" id="KW-1185">Reference proteome</keyword>
<protein>
    <submittedName>
        <fullName evidence="10">Multidrug effflux MFS transporter</fullName>
    </submittedName>
</protein>
<dbReference type="PANTHER" id="PTHR23502:SF132">
    <property type="entry name" value="POLYAMINE TRANSPORTER 2-RELATED"/>
    <property type="match status" value="1"/>
</dbReference>
<evidence type="ECO:0000256" key="7">
    <source>
        <dbReference type="ARBA" id="ARBA00023136"/>
    </source>
</evidence>
<feature type="transmembrane region" description="Helical" evidence="8">
    <location>
        <begin position="16"/>
        <end position="38"/>
    </location>
</feature>
<dbReference type="InterPro" id="IPR020846">
    <property type="entry name" value="MFS_dom"/>
</dbReference>
<keyword evidence="6 8" id="KW-1133">Transmembrane helix</keyword>
<evidence type="ECO:0000256" key="2">
    <source>
        <dbReference type="ARBA" id="ARBA00006236"/>
    </source>
</evidence>
<organism evidence="10 11">
    <name type="scientific">Demequina capsici</name>
    <dbReference type="NCBI Taxonomy" id="3075620"/>
    <lineage>
        <taxon>Bacteria</taxon>
        <taxon>Bacillati</taxon>
        <taxon>Actinomycetota</taxon>
        <taxon>Actinomycetes</taxon>
        <taxon>Micrococcales</taxon>
        <taxon>Demequinaceae</taxon>
        <taxon>Demequina</taxon>
    </lineage>
</organism>
<dbReference type="PANTHER" id="PTHR23502">
    <property type="entry name" value="MAJOR FACILITATOR SUPERFAMILY"/>
    <property type="match status" value="1"/>
</dbReference>
<keyword evidence="4" id="KW-1003">Cell membrane</keyword>